<evidence type="ECO:0000259" key="6">
    <source>
        <dbReference type="Pfam" id="PF03404"/>
    </source>
</evidence>
<dbReference type="CDD" id="cd02110">
    <property type="entry name" value="SO_family_Moco_dimer"/>
    <property type="match status" value="1"/>
</dbReference>
<evidence type="ECO:0000313" key="8">
    <source>
        <dbReference type="Proteomes" id="UP000076226"/>
    </source>
</evidence>
<dbReference type="SUPFAM" id="SSF56524">
    <property type="entry name" value="Oxidoreductase molybdopterin-binding domain"/>
    <property type="match status" value="1"/>
</dbReference>
<dbReference type="Gene3D" id="2.60.40.650">
    <property type="match status" value="1"/>
</dbReference>
<dbReference type="InterPro" id="IPR014756">
    <property type="entry name" value="Ig_E-set"/>
</dbReference>
<dbReference type="InterPro" id="IPR005066">
    <property type="entry name" value="MoCF_OxRdtse_dimer"/>
</dbReference>
<accession>A0ABM6ABD2</accession>
<evidence type="ECO:0000313" key="7">
    <source>
        <dbReference type="EMBL" id="AMX83596.1"/>
    </source>
</evidence>
<dbReference type="Proteomes" id="UP000076226">
    <property type="component" value="Chromosome"/>
</dbReference>
<dbReference type="EMBL" id="CP014342">
    <property type="protein sequence ID" value="AMX83596.1"/>
    <property type="molecule type" value="Genomic_DNA"/>
</dbReference>
<comment type="cofactor">
    <cofactor evidence="1">
        <name>Mo-molybdopterin</name>
        <dbReference type="ChEBI" id="CHEBI:71302"/>
    </cofactor>
</comment>
<reference evidence="7 8" key="1">
    <citation type="submission" date="2016-02" db="EMBL/GenBank/DDBJ databases">
        <title>Complete genome sequence of Geobacillus subterraneus KCTC 3922T.</title>
        <authorList>
            <person name="Lee D.-W."/>
            <person name="Lee Y.-J."/>
            <person name="Lee S.-J."/>
            <person name="Park G.-S."/>
            <person name="Lee S.-J."/>
            <person name="Shin J.-H."/>
        </authorList>
    </citation>
    <scope>NUCLEOTIDE SEQUENCE [LARGE SCALE GENOMIC DNA]</scope>
    <source>
        <strain evidence="7 8">KCTC 3922</strain>
    </source>
</reference>
<sequence>MMTRARPYLLTRSVVPENQESPIWFLHRLRFVPERYVFRRNHFPYPLRLPDRLTVRGLVSFPLSLSLAELKAMPAKTITAVLECAGNQRAKFSPPPFGEQWEGGALSQGAWTGVPLREVLARAGVRPGAAEVVFVGADEGLRPDMDGVFSYVRSLPLAKALHPDTMIAYAYNGAPLSLQRGYPLRLIVPGWYGMASVKWLAHIIVTDHPFTGPFQSIDYMYYPHPDRDDGKRPVTTIRVNSLIQFPLDRSIHRRGPLKVEGIAWTGRGVITRVEVSLDGGRTWREAKVSRDDHEPYAWVHWQWEWNADRPGDYEILVRATDSAGRTQPPHPLWNRKGYGYHAISRVRVQIT</sequence>
<proteinExistence type="predicted"/>
<dbReference type="PANTHER" id="PTHR19372">
    <property type="entry name" value="SULFITE REDUCTASE"/>
    <property type="match status" value="1"/>
</dbReference>
<dbReference type="PANTHER" id="PTHR19372:SF7">
    <property type="entry name" value="SULFITE OXIDASE, MITOCHONDRIAL"/>
    <property type="match status" value="1"/>
</dbReference>
<evidence type="ECO:0000256" key="1">
    <source>
        <dbReference type="ARBA" id="ARBA00001924"/>
    </source>
</evidence>
<feature type="domain" description="Moybdenum cofactor oxidoreductase dimerisation" evidence="6">
    <location>
        <begin position="235"/>
        <end position="349"/>
    </location>
</feature>
<dbReference type="SUPFAM" id="SSF81296">
    <property type="entry name" value="E set domains"/>
    <property type="match status" value="1"/>
</dbReference>
<evidence type="ECO:0000259" key="5">
    <source>
        <dbReference type="Pfam" id="PF00174"/>
    </source>
</evidence>
<feature type="domain" description="Oxidoreductase molybdopterin-binding" evidence="5">
    <location>
        <begin position="52"/>
        <end position="213"/>
    </location>
</feature>
<dbReference type="Pfam" id="PF03404">
    <property type="entry name" value="Mo-co_dimer"/>
    <property type="match status" value="1"/>
</dbReference>
<dbReference type="RefSeq" id="WP_063165894.1">
    <property type="nucleotide sequence ID" value="NZ_CP014342.1"/>
</dbReference>
<keyword evidence="4" id="KW-0560">Oxidoreductase</keyword>
<dbReference type="InterPro" id="IPR036374">
    <property type="entry name" value="OxRdtase_Mopterin-bd_sf"/>
</dbReference>
<dbReference type="PRINTS" id="PR00407">
    <property type="entry name" value="EUMOPTERIN"/>
</dbReference>
<name>A0ABM6ABD2_9BACL</name>
<dbReference type="Pfam" id="PF00174">
    <property type="entry name" value="Oxidored_molyb"/>
    <property type="match status" value="1"/>
</dbReference>
<keyword evidence="8" id="KW-1185">Reference proteome</keyword>
<keyword evidence="3" id="KW-0479">Metal-binding</keyword>
<keyword evidence="2" id="KW-0500">Molybdenum</keyword>
<dbReference type="InterPro" id="IPR000572">
    <property type="entry name" value="OxRdtase_Mopterin-bd_dom"/>
</dbReference>
<evidence type="ECO:0000256" key="2">
    <source>
        <dbReference type="ARBA" id="ARBA00022505"/>
    </source>
</evidence>
<evidence type="ECO:0000256" key="3">
    <source>
        <dbReference type="ARBA" id="ARBA00022723"/>
    </source>
</evidence>
<evidence type="ECO:0000256" key="4">
    <source>
        <dbReference type="ARBA" id="ARBA00023002"/>
    </source>
</evidence>
<dbReference type="Gene3D" id="3.90.420.10">
    <property type="entry name" value="Oxidoreductase, molybdopterin-binding domain"/>
    <property type="match status" value="1"/>
</dbReference>
<gene>
    <name evidence="7" type="ORF">GS3922_07890</name>
</gene>
<organism evidence="7 8">
    <name type="scientific">Geobacillus subterraneus</name>
    <dbReference type="NCBI Taxonomy" id="129338"/>
    <lineage>
        <taxon>Bacteria</taxon>
        <taxon>Bacillati</taxon>
        <taxon>Bacillota</taxon>
        <taxon>Bacilli</taxon>
        <taxon>Bacillales</taxon>
        <taxon>Anoxybacillaceae</taxon>
        <taxon>Geobacillus</taxon>
    </lineage>
</organism>
<protein>
    <submittedName>
        <fullName evidence="7">Sulfite oxidase</fullName>
    </submittedName>
</protein>
<dbReference type="InterPro" id="IPR008335">
    <property type="entry name" value="Mopterin_OxRdtase_euk"/>
</dbReference>